<proteinExistence type="predicted"/>
<keyword evidence="3" id="KW-0496">Mitochondrion</keyword>
<dbReference type="GO" id="GO:0033108">
    <property type="term" value="P:mitochondrial respiratory chain complex assembly"/>
    <property type="evidence" value="ECO:0007669"/>
    <property type="project" value="TreeGrafter"/>
</dbReference>
<reference evidence="6" key="1">
    <citation type="journal article" date="2020" name="Fungal Divers.">
        <title>Resolving the Mortierellaceae phylogeny through synthesis of multi-gene phylogenetics and phylogenomics.</title>
        <authorList>
            <person name="Vandepol N."/>
            <person name="Liber J."/>
            <person name="Desiro A."/>
            <person name="Na H."/>
            <person name="Kennedy M."/>
            <person name="Barry K."/>
            <person name="Grigoriev I.V."/>
            <person name="Miller A.N."/>
            <person name="O'Donnell K."/>
            <person name="Stajich J.E."/>
            <person name="Bonito G."/>
        </authorList>
    </citation>
    <scope>NUCLEOTIDE SEQUENCE</scope>
    <source>
        <strain evidence="6">NVP1</strain>
    </source>
</reference>
<sequence>MATEASAQTTSPPPPPPTGIPRGPRKRHEHITTSDAELKEFNKEYNAKAQSQYMDPCRAQTKASMKCMDDNNYDKKRCTRFFKDYTDCKKKWMESLREERRLRNLGITEDDDAKA</sequence>
<evidence type="ECO:0000256" key="4">
    <source>
        <dbReference type="ARBA" id="ARBA00023157"/>
    </source>
</evidence>
<dbReference type="PROSITE" id="PS51808">
    <property type="entry name" value="CHCH"/>
    <property type="match status" value="1"/>
</dbReference>
<evidence type="ECO:0000313" key="7">
    <source>
        <dbReference type="Proteomes" id="UP000696485"/>
    </source>
</evidence>
<dbReference type="PANTHER" id="PTHR46811">
    <property type="entry name" value="COILED-COIL-HELIX-COILED-COIL-HELIX DOMAIN-CONTAINING PROTEIN 7"/>
    <property type="match status" value="1"/>
</dbReference>
<feature type="compositionally biased region" description="Polar residues" evidence="5">
    <location>
        <begin position="1"/>
        <end position="10"/>
    </location>
</feature>
<feature type="region of interest" description="Disordered" evidence="5">
    <location>
        <begin position="1"/>
        <end position="38"/>
    </location>
</feature>
<dbReference type="InterPro" id="IPR051040">
    <property type="entry name" value="COX23"/>
</dbReference>
<comment type="subcellular location">
    <subcellularLocation>
        <location evidence="2">Mitochondrion intermembrane space</location>
    </subcellularLocation>
</comment>
<evidence type="ECO:0000256" key="2">
    <source>
        <dbReference type="ARBA" id="ARBA00004569"/>
    </source>
</evidence>
<dbReference type="Gene3D" id="1.10.287.1130">
    <property type="entry name" value="CytochromE C oxidase copper chaperone"/>
    <property type="match status" value="1"/>
</dbReference>
<dbReference type="GO" id="GO:0005758">
    <property type="term" value="C:mitochondrial intermembrane space"/>
    <property type="evidence" value="ECO:0007669"/>
    <property type="project" value="UniProtKB-SubCell"/>
</dbReference>
<evidence type="ECO:0000256" key="3">
    <source>
        <dbReference type="ARBA" id="ARBA00023128"/>
    </source>
</evidence>
<keyword evidence="4" id="KW-1015">Disulfide bond</keyword>
<dbReference type="AlphaFoldDB" id="A0A9P5VQW2"/>
<dbReference type="PANTHER" id="PTHR46811:SF1">
    <property type="entry name" value="COILED-COIL-HELIX-COILED-COIL-HELIX DOMAIN-CONTAINING PROTEIN 7"/>
    <property type="match status" value="1"/>
</dbReference>
<evidence type="ECO:0000313" key="6">
    <source>
        <dbReference type="EMBL" id="KAF9337016.1"/>
    </source>
</evidence>
<keyword evidence="7" id="KW-1185">Reference proteome</keyword>
<comment type="caution">
    <text evidence="6">The sequence shown here is derived from an EMBL/GenBank/DDBJ whole genome shotgun (WGS) entry which is preliminary data.</text>
</comment>
<dbReference type="SUPFAM" id="SSF47072">
    <property type="entry name" value="Cysteine alpha-hairpin motif"/>
    <property type="match status" value="1"/>
</dbReference>
<evidence type="ECO:0000256" key="5">
    <source>
        <dbReference type="SAM" id="MobiDB-lite"/>
    </source>
</evidence>
<dbReference type="Proteomes" id="UP000696485">
    <property type="component" value="Unassembled WGS sequence"/>
</dbReference>
<name>A0A9P5VQW2_9FUNG</name>
<accession>A0A9P5VQW2</accession>
<protein>
    <submittedName>
        <fullName evidence="6">Mitochondrial copper homeostasis protein</fullName>
    </submittedName>
</protein>
<dbReference type="EMBL" id="JAAAUY010000039">
    <property type="protein sequence ID" value="KAF9337016.1"/>
    <property type="molecule type" value="Genomic_DNA"/>
</dbReference>
<dbReference type="InterPro" id="IPR009069">
    <property type="entry name" value="Cys_alpha_HP_mot_SF"/>
</dbReference>
<organism evidence="6 7">
    <name type="scientific">Podila minutissima</name>
    <dbReference type="NCBI Taxonomy" id="64525"/>
    <lineage>
        <taxon>Eukaryota</taxon>
        <taxon>Fungi</taxon>
        <taxon>Fungi incertae sedis</taxon>
        <taxon>Mucoromycota</taxon>
        <taxon>Mortierellomycotina</taxon>
        <taxon>Mortierellomycetes</taxon>
        <taxon>Mortierellales</taxon>
        <taxon>Mortierellaceae</taxon>
        <taxon>Podila</taxon>
    </lineage>
</organism>
<evidence type="ECO:0000256" key="1">
    <source>
        <dbReference type="ARBA" id="ARBA00003875"/>
    </source>
</evidence>
<comment type="function">
    <text evidence="1">Required for the assembly of cytochrome c oxidase.</text>
</comment>
<gene>
    <name evidence="6" type="primary">COX23</name>
    <name evidence="6" type="ORF">BG006_006490</name>
</gene>